<protein>
    <submittedName>
        <fullName evidence="1">Uncharacterized protein</fullName>
    </submittedName>
</protein>
<reference evidence="1" key="1">
    <citation type="submission" date="2013-11" db="EMBL/GenBank/DDBJ databases">
        <title>The Genome Sequence of Phytophthora parasitica CHvinca01.</title>
        <authorList>
            <consortium name="The Broad Institute Genomics Platform"/>
            <person name="Russ C."/>
            <person name="Tyler B."/>
            <person name="Panabieres F."/>
            <person name="Shan W."/>
            <person name="Tripathy S."/>
            <person name="Grunwald N."/>
            <person name="Machado M."/>
            <person name="Johnson C.S."/>
            <person name="Arredondo F."/>
            <person name="Hong C."/>
            <person name="Coffey M."/>
            <person name="Young S.K."/>
            <person name="Zeng Q."/>
            <person name="Gargeya S."/>
            <person name="Fitzgerald M."/>
            <person name="Abouelleil A."/>
            <person name="Alvarado L."/>
            <person name="Chapman S.B."/>
            <person name="Gainer-Dewar J."/>
            <person name="Goldberg J."/>
            <person name="Griggs A."/>
            <person name="Gujja S."/>
            <person name="Hansen M."/>
            <person name="Howarth C."/>
            <person name="Imamovic A."/>
            <person name="Ireland A."/>
            <person name="Larimer J."/>
            <person name="McCowan C."/>
            <person name="Murphy C."/>
            <person name="Pearson M."/>
            <person name="Poon T.W."/>
            <person name="Priest M."/>
            <person name="Roberts A."/>
            <person name="Saif S."/>
            <person name="Shea T."/>
            <person name="Sykes S."/>
            <person name="Wortman J."/>
            <person name="Nusbaum C."/>
            <person name="Birren B."/>
        </authorList>
    </citation>
    <scope>NUCLEOTIDE SEQUENCE [LARGE SCALE GENOMIC DNA]</scope>
    <source>
        <strain evidence="1">CHvinca01</strain>
    </source>
</reference>
<dbReference type="Proteomes" id="UP000054423">
    <property type="component" value="Unassembled WGS sequence"/>
</dbReference>
<name>W2LD43_PHYNI</name>
<evidence type="ECO:0000313" key="1">
    <source>
        <dbReference type="EMBL" id="ETL94624.1"/>
    </source>
</evidence>
<proteinExistence type="predicted"/>
<sequence>MYYSVYLRLAGTECERMGTMKKITIIKPGPEILVSPSVHESQFTTKRTSAEQLVYSDKFSRFACRNERNQIKTA</sequence>
<dbReference type="AlphaFoldDB" id="W2LD43"/>
<gene>
    <name evidence="1" type="ORF">L917_07451</name>
</gene>
<organism evidence="1">
    <name type="scientific">Phytophthora nicotianae</name>
    <name type="common">Potato buckeye rot agent</name>
    <name type="synonym">Phytophthora parasitica</name>
    <dbReference type="NCBI Taxonomy" id="4792"/>
    <lineage>
        <taxon>Eukaryota</taxon>
        <taxon>Sar</taxon>
        <taxon>Stramenopiles</taxon>
        <taxon>Oomycota</taxon>
        <taxon>Peronosporomycetes</taxon>
        <taxon>Peronosporales</taxon>
        <taxon>Peronosporaceae</taxon>
        <taxon>Phytophthora</taxon>
    </lineage>
</organism>
<dbReference type="VEuPathDB" id="FungiDB:PPTG_22777"/>
<dbReference type="EMBL" id="KI679358">
    <property type="protein sequence ID" value="ETL94624.1"/>
    <property type="molecule type" value="Genomic_DNA"/>
</dbReference>
<accession>W2LD43</accession>